<evidence type="ECO:0008006" key="4">
    <source>
        <dbReference type="Google" id="ProtNLM"/>
    </source>
</evidence>
<dbReference type="Gene3D" id="3.10.129.10">
    <property type="entry name" value="Hotdog Thioesterase"/>
    <property type="match status" value="1"/>
</dbReference>
<evidence type="ECO:0000313" key="2">
    <source>
        <dbReference type="EMBL" id="TKG61854.1"/>
    </source>
</evidence>
<dbReference type="Proteomes" id="UP000309992">
    <property type="component" value="Unassembled WGS sequence"/>
</dbReference>
<sequence length="238" mass="25047">MLADFALGGALRREVGLTRPLPTLSLTLDLAGPLASDGTITTAEAGEIAIGPDGIGTAAGEFRGRQAVFGHCTATFAIPSKGRQGALPWDDPVDTSRPETPRTPEPGDLGAGDEAVLRAVRAADDAGRSWGDHLIAEATVDHPDGYVLRPTAAMTNRAGAVQGGVLFAMAARYGAPRDDGPRPRLAAGTMRFLAATDAETPVWTESLTEHATRRSVFTQVRLLQRNNVRAVAGLVYRR</sequence>
<dbReference type="EMBL" id="SWMS01000029">
    <property type="protein sequence ID" value="TKG61854.1"/>
    <property type="molecule type" value="Genomic_DNA"/>
</dbReference>
<organism evidence="2 3">
    <name type="scientific">Prauserella endophytica</name>
    <dbReference type="NCBI Taxonomy" id="1592324"/>
    <lineage>
        <taxon>Bacteria</taxon>
        <taxon>Bacillati</taxon>
        <taxon>Actinomycetota</taxon>
        <taxon>Actinomycetes</taxon>
        <taxon>Pseudonocardiales</taxon>
        <taxon>Pseudonocardiaceae</taxon>
        <taxon>Prauserella</taxon>
        <taxon>Prauserella coralliicola group</taxon>
    </lineage>
</organism>
<feature type="region of interest" description="Disordered" evidence="1">
    <location>
        <begin position="81"/>
        <end position="111"/>
    </location>
</feature>
<comment type="caution">
    <text evidence="2">The sequence shown here is derived from an EMBL/GenBank/DDBJ whole genome shotgun (WGS) entry which is preliminary data.</text>
</comment>
<keyword evidence="3" id="KW-1185">Reference proteome</keyword>
<name>A0ABY2RV69_9PSEU</name>
<evidence type="ECO:0000313" key="3">
    <source>
        <dbReference type="Proteomes" id="UP000309992"/>
    </source>
</evidence>
<reference evidence="2 3" key="1">
    <citation type="journal article" date="2015" name="Antonie Van Leeuwenhoek">
        <title>Prauserella endophytica sp. nov., an endophytic actinobacterium isolated from Tamarix taklamakanensis.</title>
        <authorList>
            <person name="Liu J.M."/>
            <person name="Habden X."/>
            <person name="Guo L."/>
            <person name="Tuo L."/>
            <person name="Jiang Z.K."/>
            <person name="Liu S.W."/>
            <person name="Liu X.F."/>
            <person name="Chen L."/>
            <person name="Li R.F."/>
            <person name="Zhang Y.Q."/>
            <person name="Sun C.H."/>
        </authorList>
    </citation>
    <scope>NUCLEOTIDE SEQUENCE [LARGE SCALE GENOMIC DNA]</scope>
    <source>
        <strain evidence="2 3">CGMCC 4.7182</strain>
    </source>
</reference>
<protein>
    <recommendedName>
        <fullName evidence="4">Thioesterase family protein</fullName>
    </recommendedName>
</protein>
<proteinExistence type="predicted"/>
<dbReference type="SUPFAM" id="SSF54637">
    <property type="entry name" value="Thioesterase/thiol ester dehydrase-isomerase"/>
    <property type="match status" value="1"/>
</dbReference>
<dbReference type="InterPro" id="IPR029069">
    <property type="entry name" value="HotDog_dom_sf"/>
</dbReference>
<gene>
    <name evidence="2" type="ORF">FCN18_32985</name>
</gene>
<accession>A0ABY2RV69</accession>
<evidence type="ECO:0000256" key="1">
    <source>
        <dbReference type="SAM" id="MobiDB-lite"/>
    </source>
</evidence>
<dbReference type="RefSeq" id="WP_137096949.1">
    <property type="nucleotide sequence ID" value="NZ_SWMS01000029.1"/>
</dbReference>